<dbReference type="NCBIfam" id="NF005301">
    <property type="entry name" value="PRK06830.1"/>
    <property type="match status" value="1"/>
</dbReference>
<dbReference type="GO" id="GO:0006002">
    <property type="term" value="P:fructose 6-phosphate metabolic process"/>
    <property type="evidence" value="ECO:0007669"/>
    <property type="project" value="InterPro"/>
</dbReference>
<dbReference type="AlphaFoldDB" id="A0AAV8UYW5"/>
<organism evidence="12 13">
    <name type="scientific">Rhodosorus marinus</name>
    <dbReference type="NCBI Taxonomy" id="101924"/>
    <lineage>
        <taxon>Eukaryota</taxon>
        <taxon>Rhodophyta</taxon>
        <taxon>Stylonematophyceae</taxon>
        <taxon>Stylonematales</taxon>
        <taxon>Stylonemataceae</taxon>
        <taxon>Rhodosorus</taxon>
    </lineage>
</organism>
<keyword evidence="5" id="KW-0547">Nucleotide-binding</keyword>
<comment type="cofactor">
    <cofactor evidence="1">
        <name>Mg(2+)</name>
        <dbReference type="ChEBI" id="CHEBI:18420"/>
    </cofactor>
</comment>
<evidence type="ECO:0000256" key="7">
    <source>
        <dbReference type="ARBA" id="ARBA00022840"/>
    </source>
</evidence>
<evidence type="ECO:0000256" key="4">
    <source>
        <dbReference type="ARBA" id="ARBA00022723"/>
    </source>
</evidence>
<keyword evidence="4" id="KW-0479">Metal-binding</keyword>
<sequence length="508" mass="55943">MIRTNTMELIAKLHQESLEDVASVHDQPKIQSIAKQAEASYTKIVGSTVEDDVGNFIPCKISDFLDVESLPSPYRAQGVGENIFVSNSETVLLDIVSHTKHETVSREFLRGGPRKAILHDPRKAKPAIVTCGGLCPGLNTVIREIYMCLKYTYGVREVYGVPFGFRGFYEPEYEIKPLTDEEVDDIHHDGGSYLGSSRGGHSTRMIVDAIVDFGFNMVFVIGGDGSHRGAIKVFDELRSRKLPYAVIGIPKTVDNDIALIDRSFGFATAVEEAQRAIKSAKTEATSYFNGIGLVKLMGRHSGHITMAATVASRDVDVCLIPEVPFVLEGEKGLIAHIRKVLHRKGHCVVVVAEGAGMHIESEIKNETDASGNMRLPDVGLWLKEHITNSLRQDEVTLKYIDPTYMIRTVPPNAADNLYCAMLAQNAVHGAFAGYTPLLTAVILCLRIYRNDSGFTVGLIRTHYVYIPMEVISQGRMEVDVESRSWEEVMLTTGQPNFEEAVPVSAAAT</sequence>
<dbReference type="InterPro" id="IPR012004">
    <property type="entry name" value="PyroP-dep_PFK_TP0108"/>
</dbReference>
<dbReference type="PRINTS" id="PR00476">
    <property type="entry name" value="PHFRCTKINASE"/>
</dbReference>
<dbReference type="Gene3D" id="3.40.50.450">
    <property type="match status" value="1"/>
</dbReference>
<evidence type="ECO:0000256" key="10">
    <source>
        <dbReference type="ARBA" id="ARBA00048070"/>
    </source>
</evidence>
<dbReference type="SUPFAM" id="SSF53784">
    <property type="entry name" value="Phosphofructokinase"/>
    <property type="match status" value="1"/>
</dbReference>
<evidence type="ECO:0000256" key="2">
    <source>
        <dbReference type="ARBA" id="ARBA00002659"/>
    </source>
</evidence>
<reference evidence="12 13" key="1">
    <citation type="journal article" date="2023" name="Nat. Commun.">
        <title>Origin of minicircular mitochondrial genomes in red algae.</title>
        <authorList>
            <person name="Lee Y."/>
            <person name="Cho C.H."/>
            <person name="Lee Y.M."/>
            <person name="Park S.I."/>
            <person name="Yang J.H."/>
            <person name="West J.A."/>
            <person name="Bhattacharya D."/>
            <person name="Yoon H.S."/>
        </authorList>
    </citation>
    <scope>NUCLEOTIDE SEQUENCE [LARGE SCALE GENOMIC DNA]</scope>
    <source>
        <strain evidence="12 13">CCMP1338</strain>
        <tissue evidence="12">Whole cell</tissue>
    </source>
</reference>
<keyword evidence="9" id="KW-0324">Glycolysis</keyword>
<evidence type="ECO:0000313" key="12">
    <source>
        <dbReference type="EMBL" id="KAJ8906527.1"/>
    </source>
</evidence>
<keyword evidence="7" id="KW-0067">ATP-binding</keyword>
<keyword evidence="8" id="KW-0460">Magnesium</keyword>
<dbReference type="GO" id="GO:0003872">
    <property type="term" value="F:6-phosphofructokinase activity"/>
    <property type="evidence" value="ECO:0007669"/>
    <property type="project" value="UniProtKB-EC"/>
</dbReference>
<evidence type="ECO:0000256" key="9">
    <source>
        <dbReference type="ARBA" id="ARBA00023152"/>
    </source>
</evidence>
<evidence type="ECO:0000256" key="5">
    <source>
        <dbReference type="ARBA" id="ARBA00022741"/>
    </source>
</evidence>
<dbReference type="PANTHER" id="PTHR45770">
    <property type="entry name" value="ATP-DEPENDENT 6-PHOSPHOFRUCTOKINASE 1"/>
    <property type="match status" value="1"/>
</dbReference>
<dbReference type="EMBL" id="JAMWBK010000003">
    <property type="protein sequence ID" value="KAJ8906527.1"/>
    <property type="molecule type" value="Genomic_DNA"/>
</dbReference>
<dbReference type="GO" id="GO:0005737">
    <property type="term" value="C:cytoplasm"/>
    <property type="evidence" value="ECO:0007669"/>
    <property type="project" value="UniProtKB-ARBA"/>
</dbReference>
<dbReference type="Proteomes" id="UP001157974">
    <property type="component" value="Unassembled WGS sequence"/>
</dbReference>
<evidence type="ECO:0000256" key="1">
    <source>
        <dbReference type="ARBA" id="ARBA00001946"/>
    </source>
</evidence>
<keyword evidence="3" id="KW-0808">Transferase</keyword>
<comment type="function">
    <text evidence="2">Catalyzes the phosphorylation of D-fructose 6-phosphate to fructose 1,6-bisphosphate by ATP, the first committing step of glycolysis.</text>
</comment>
<dbReference type="InterPro" id="IPR000023">
    <property type="entry name" value="Phosphofructokinase_dom"/>
</dbReference>
<comment type="catalytic activity">
    <reaction evidence="10">
        <text>beta-D-fructose 6-phosphate + ATP = beta-D-fructose 1,6-bisphosphate + ADP + H(+)</text>
        <dbReference type="Rhea" id="RHEA:16109"/>
        <dbReference type="ChEBI" id="CHEBI:15378"/>
        <dbReference type="ChEBI" id="CHEBI:30616"/>
        <dbReference type="ChEBI" id="CHEBI:32966"/>
        <dbReference type="ChEBI" id="CHEBI:57634"/>
        <dbReference type="ChEBI" id="CHEBI:456216"/>
        <dbReference type="EC" id="2.7.1.11"/>
    </reaction>
</comment>
<evidence type="ECO:0000313" key="13">
    <source>
        <dbReference type="Proteomes" id="UP001157974"/>
    </source>
</evidence>
<dbReference type="GO" id="GO:0005524">
    <property type="term" value="F:ATP binding"/>
    <property type="evidence" value="ECO:0007669"/>
    <property type="project" value="UniProtKB-KW"/>
</dbReference>
<dbReference type="GO" id="GO:0046872">
    <property type="term" value="F:metal ion binding"/>
    <property type="evidence" value="ECO:0007669"/>
    <property type="project" value="UniProtKB-KW"/>
</dbReference>
<evidence type="ECO:0000256" key="8">
    <source>
        <dbReference type="ARBA" id="ARBA00022842"/>
    </source>
</evidence>
<dbReference type="InterPro" id="IPR035966">
    <property type="entry name" value="PKF_sf"/>
</dbReference>
<dbReference type="Pfam" id="PF00365">
    <property type="entry name" value="PFK"/>
    <property type="match status" value="1"/>
</dbReference>
<dbReference type="InterPro" id="IPR050929">
    <property type="entry name" value="PFKA"/>
</dbReference>
<dbReference type="PIRSF" id="PIRSF000534">
    <property type="entry name" value="PPi_PFK_TP0108"/>
    <property type="match status" value="1"/>
</dbReference>
<evidence type="ECO:0000256" key="6">
    <source>
        <dbReference type="ARBA" id="ARBA00022777"/>
    </source>
</evidence>
<protein>
    <recommendedName>
        <fullName evidence="11">Phosphofructokinase domain-containing protein</fullName>
    </recommendedName>
</protein>
<feature type="domain" description="Phosphofructokinase" evidence="11">
    <location>
        <begin position="127"/>
        <end position="428"/>
    </location>
</feature>
<evidence type="ECO:0000259" key="11">
    <source>
        <dbReference type="Pfam" id="PF00365"/>
    </source>
</evidence>
<accession>A0AAV8UYW5</accession>
<name>A0AAV8UYW5_9RHOD</name>
<evidence type="ECO:0000256" key="3">
    <source>
        <dbReference type="ARBA" id="ARBA00022679"/>
    </source>
</evidence>
<comment type="caution">
    <text evidence="12">The sequence shown here is derived from an EMBL/GenBank/DDBJ whole genome shotgun (WGS) entry which is preliminary data.</text>
</comment>
<keyword evidence="6" id="KW-0418">Kinase</keyword>
<dbReference type="FunFam" id="3.40.50.450:FF:000002">
    <property type="entry name" value="ATP-dependent 6-phosphofructokinase"/>
    <property type="match status" value="1"/>
</dbReference>
<proteinExistence type="predicted"/>
<gene>
    <name evidence="12" type="ORF">NDN08_003020</name>
</gene>
<keyword evidence="13" id="KW-1185">Reference proteome</keyword>
<dbReference type="InterPro" id="IPR022953">
    <property type="entry name" value="ATP_PFK"/>
</dbReference>